<reference evidence="3" key="2">
    <citation type="submission" date="2015-05" db="EMBL/GenBank/DDBJ databases">
        <title>Complete genome sequence of Corynebacterium mustelae DSM 45274, isolated from various tissues of a male ferret with lethal sepsis.</title>
        <authorList>
            <person name="Ruckert C."/>
            <person name="Albersmeier A."/>
            <person name="Winkler A."/>
            <person name="Tauch A."/>
        </authorList>
    </citation>
    <scope>NUCLEOTIDE SEQUENCE [LARGE SCALE GENOMIC DNA]</scope>
    <source>
        <strain evidence="3">DSM 45274</strain>
    </source>
</reference>
<dbReference type="EMBL" id="CP011542">
    <property type="protein sequence ID" value="AKK05018.1"/>
    <property type="molecule type" value="Genomic_DNA"/>
</dbReference>
<dbReference type="InterPro" id="IPR019660">
    <property type="entry name" value="Put_sensory_transdc_reg_YbjN"/>
</dbReference>
<evidence type="ECO:0000313" key="3">
    <source>
        <dbReference type="Proteomes" id="UP000035199"/>
    </source>
</evidence>
<evidence type="ECO:0000256" key="1">
    <source>
        <dbReference type="SAM" id="MobiDB-lite"/>
    </source>
</evidence>
<evidence type="ECO:0000313" key="2">
    <source>
        <dbReference type="EMBL" id="AKK05018.1"/>
    </source>
</evidence>
<feature type="region of interest" description="Disordered" evidence="1">
    <location>
        <begin position="141"/>
        <end position="162"/>
    </location>
</feature>
<gene>
    <name evidence="2" type="ORF">CMUST_03370</name>
</gene>
<dbReference type="AlphaFoldDB" id="A0A0G3GZM7"/>
<dbReference type="Proteomes" id="UP000035199">
    <property type="component" value="Chromosome"/>
</dbReference>
<dbReference type="PATRIC" id="fig|571915.4.peg.715"/>
<keyword evidence="3" id="KW-1185">Reference proteome</keyword>
<dbReference type="RefSeq" id="WP_047261318.1">
    <property type="nucleotide sequence ID" value="NZ_CP011542.1"/>
</dbReference>
<accession>A0A0G3GZM7</accession>
<proteinExistence type="predicted"/>
<feature type="compositionally biased region" description="Basic and acidic residues" evidence="1">
    <location>
        <begin position="141"/>
        <end position="152"/>
    </location>
</feature>
<reference evidence="2 3" key="1">
    <citation type="journal article" date="2015" name="Genome Announc.">
        <title>Complete Genome Sequence of the Type Strain Corynebacterium mustelae DSM 45274, Isolated from Various Tissues of a Male Ferret with Lethal Sepsis.</title>
        <authorList>
            <person name="Ruckert C."/>
            <person name="Eimer J."/>
            <person name="Winkler A."/>
            <person name="Tauch A."/>
        </authorList>
    </citation>
    <scope>NUCLEOTIDE SEQUENCE [LARGE SCALE GENOMIC DNA]</scope>
    <source>
        <strain evidence="2 3">DSM 45274</strain>
    </source>
</reference>
<feature type="compositionally biased region" description="Acidic residues" evidence="1">
    <location>
        <begin position="248"/>
        <end position="265"/>
    </location>
</feature>
<organism evidence="2 3">
    <name type="scientific">Corynebacterium mustelae</name>
    <dbReference type="NCBI Taxonomy" id="571915"/>
    <lineage>
        <taxon>Bacteria</taxon>
        <taxon>Bacillati</taxon>
        <taxon>Actinomycetota</taxon>
        <taxon>Actinomycetes</taxon>
        <taxon>Mycobacteriales</taxon>
        <taxon>Corynebacteriaceae</taxon>
        <taxon>Corynebacterium</taxon>
    </lineage>
</organism>
<protein>
    <submittedName>
        <fullName evidence="2">Putative bacterial sensory transduction regulator</fullName>
    </submittedName>
</protein>
<dbReference type="STRING" id="571915.CMUST_03370"/>
<dbReference type="KEGG" id="cmv:CMUST_03370"/>
<name>A0A0G3GZM7_9CORY</name>
<feature type="region of interest" description="Disordered" evidence="1">
    <location>
        <begin position="188"/>
        <end position="273"/>
    </location>
</feature>
<dbReference type="Pfam" id="PF10722">
    <property type="entry name" value="YbjN"/>
    <property type="match status" value="1"/>
</dbReference>
<dbReference type="OrthoDB" id="3255760at2"/>
<sequence>MVTSTVTQERIEATLGKMGITSNTPSDSIVQIDTEHATILCQLLPRAQLLRVLGIWRPDVSADYHAAVREKVQHLNNEKLVPKHSVVDNDTDSLSVVAEYAMPIGEGLDDAQLGLVLEVALHNMRQSFDVFDADFPELVTWKESEEEPKTPTDGESDNDTTPPVVVVQISNQAVASPHLVLQEISQETTLTPEEAPQPAEDKAAQPDTDEPAQPTGGEEPAQLAEEQASDSALSPAATESEPVANATELEDETLAAEDAQSPEETPEQHLGQPAVTMARVVDYFVNHGYQYEIIDNALFTGFNGFLVRAHVADKQMLRVNAAHPSAAIAEGSIPALADWANTRNQGGSIGSCTFVMEETGDIHVASDHAFAIKYGASDEQLASWLDAGIDAQLAHLEDLVASFDIPRFYEETPQQRHEHN</sequence>